<accession>A0ABT1D4B2</accession>
<evidence type="ECO:0000313" key="1">
    <source>
        <dbReference type="EMBL" id="MCO6416462.1"/>
    </source>
</evidence>
<sequence length="78" mass="8703">MVLAPSQFGTAAERDAFYARRADEVRRNFEERIATTRRSCTPSAPAVCADAVKPLEAQREDELRQVEQLRLAAPVPTT</sequence>
<name>A0ABT1D4B2_9PROT</name>
<gene>
    <name evidence="1" type="ORF">JYK14_09815</name>
</gene>
<keyword evidence="2" id="KW-1185">Reference proteome</keyword>
<evidence type="ECO:0000313" key="2">
    <source>
        <dbReference type="Proteomes" id="UP001523392"/>
    </source>
</evidence>
<dbReference type="EMBL" id="JAFIRR010000059">
    <property type="protein sequence ID" value="MCO6416462.1"/>
    <property type="molecule type" value="Genomic_DNA"/>
</dbReference>
<reference evidence="1 2" key="1">
    <citation type="submission" date="2021-12" db="EMBL/GenBank/DDBJ databases">
        <title>Siccirubricoccus leaddurans sp. nov., a high concentration Zn2+ tolerance bacterium.</title>
        <authorList>
            <person name="Cao Y."/>
        </authorList>
    </citation>
    <scope>NUCLEOTIDE SEQUENCE [LARGE SCALE GENOMIC DNA]</scope>
    <source>
        <strain evidence="1 2">KC 17139</strain>
    </source>
</reference>
<organism evidence="1 2">
    <name type="scientific">Siccirubricoccus soli</name>
    <dbReference type="NCBI Taxonomy" id="2899147"/>
    <lineage>
        <taxon>Bacteria</taxon>
        <taxon>Pseudomonadati</taxon>
        <taxon>Pseudomonadota</taxon>
        <taxon>Alphaproteobacteria</taxon>
        <taxon>Acetobacterales</taxon>
        <taxon>Roseomonadaceae</taxon>
        <taxon>Siccirubricoccus</taxon>
    </lineage>
</organism>
<comment type="caution">
    <text evidence="1">The sequence shown here is derived from an EMBL/GenBank/DDBJ whole genome shotgun (WGS) entry which is preliminary data.</text>
</comment>
<proteinExistence type="predicted"/>
<dbReference type="RefSeq" id="WP_252953072.1">
    <property type="nucleotide sequence ID" value="NZ_JAFIRR010000059.1"/>
</dbReference>
<protein>
    <submittedName>
        <fullName evidence="1">Uncharacterized protein</fullName>
    </submittedName>
</protein>
<dbReference type="Proteomes" id="UP001523392">
    <property type="component" value="Unassembled WGS sequence"/>
</dbReference>